<organism evidence="2 3">
    <name type="scientific">Turnera subulata</name>
    <dbReference type="NCBI Taxonomy" id="218843"/>
    <lineage>
        <taxon>Eukaryota</taxon>
        <taxon>Viridiplantae</taxon>
        <taxon>Streptophyta</taxon>
        <taxon>Embryophyta</taxon>
        <taxon>Tracheophyta</taxon>
        <taxon>Spermatophyta</taxon>
        <taxon>Magnoliopsida</taxon>
        <taxon>eudicotyledons</taxon>
        <taxon>Gunneridae</taxon>
        <taxon>Pentapetalae</taxon>
        <taxon>rosids</taxon>
        <taxon>fabids</taxon>
        <taxon>Malpighiales</taxon>
        <taxon>Passifloraceae</taxon>
        <taxon>Turnera</taxon>
    </lineage>
</organism>
<reference evidence="2" key="1">
    <citation type="submission" date="2022-02" db="EMBL/GenBank/DDBJ databases">
        <authorList>
            <person name="Henning P.M."/>
            <person name="McCubbin A.G."/>
            <person name="Shore J.S."/>
        </authorList>
    </citation>
    <scope>NUCLEOTIDE SEQUENCE</scope>
    <source>
        <strain evidence="2">F60SS</strain>
        <tissue evidence="2">Leaves</tissue>
    </source>
</reference>
<dbReference type="OrthoDB" id="1898570at2759"/>
<dbReference type="PANTHER" id="PTHR34271:SF17">
    <property type="entry name" value="WIYLD DOMAIN-CONTAINING PROTEIN"/>
    <property type="match status" value="1"/>
</dbReference>
<evidence type="ECO:0000313" key="2">
    <source>
        <dbReference type="EMBL" id="KAJ4822488.1"/>
    </source>
</evidence>
<dbReference type="Gene3D" id="1.10.8.850">
    <property type="entry name" value="Histone-lysine N methyltransferase , C-terminal domain-like"/>
    <property type="match status" value="1"/>
</dbReference>
<gene>
    <name evidence="2" type="ORF">Tsubulata_011643</name>
</gene>
<dbReference type="InterPro" id="IPR043017">
    <property type="entry name" value="WIYLD_dom_sf"/>
</dbReference>
<dbReference type="EMBL" id="JAKUCV010007668">
    <property type="protein sequence ID" value="KAJ4822488.1"/>
    <property type="molecule type" value="Genomic_DNA"/>
</dbReference>
<dbReference type="Proteomes" id="UP001141552">
    <property type="component" value="Unassembled WGS sequence"/>
</dbReference>
<protein>
    <recommendedName>
        <fullName evidence="1">WIYLD domain-containing protein</fullName>
    </recommendedName>
</protein>
<reference evidence="2" key="2">
    <citation type="journal article" date="2023" name="Plants (Basel)">
        <title>Annotation of the Turnera subulata (Passifloraceae) Draft Genome Reveals the S-Locus Evolved after the Divergence of Turneroideae from Passifloroideae in a Stepwise Manner.</title>
        <authorList>
            <person name="Henning P.M."/>
            <person name="Roalson E.H."/>
            <person name="Mir W."/>
            <person name="McCubbin A.G."/>
            <person name="Shore J.S."/>
        </authorList>
    </citation>
    <scope>NUCLEOTIDE SEQUENCE</scope>
    <source>
        <strain evidence="2">F60SS</strain>
    </source>
</reference>
<dbReference type="PANTHER" id="PTHR34271">
    <property type="entry name" value="NUCLEOLAR HISTONE METHYLTRANSFERASE-RELATED PROTEIN"/>
    <property type="match status" value="1"/>
</dbReference>
<name>A0A9Q0F039_9ROSI</name>
<comment type="caution">
    <text evidence="2">The sequence shown here is derived from an EMBL/GenBank/DDBJ whole genome shotgun (WGS) entry which is preliminary data.</text>
</comment>
<sequence length="236" mass="25687">MPPRRSRKVGLKRIDAALDAVRPMGFSDSAVRKTVRNLLKAYGGDDGWCFIEEGSYQVLVDSLLEESERGNSEPNALMGSEPKLLTCGSSQDHSPRPMGILPCSSGIVAANEILGMESQSSETPMANSFAPCPSVIAPDKKLVMEDHSSETPMASSFAPRPCEFVAPGEHLVMENHSETPMSSSFCSPALYSLETLVATSFCSPPPVDWPPLRSRRPYYGWIDSDDEEPELVYVVG</sequence>
<dbReference type="Pfam" id="PF10440">
    <property type="entry name" value="WIYLD"/>
    <property type="match status" value="1"/>
</dbReference>
<evidence type="ECO:0000259" key="1">
    <source>
        <dbReference type="Pfam" id="PF10440"/>
    </source>
</evidence>
<dbReference type="InterPro" id="IPR018848">
    <property type="entry name" value="WIYLD_domain"/>
</dbReference>
<dbReference type="AlphaFoldDB" id="A0A9Q0F039"/>
<evidence type="ECO:0000313" key="3">
    <source>
        <dbReference type="Proteomes" id="UP001141552"/>
    </source>
</evidence>
<keyword evidence="3" id="KW-1185">Reference proteome</keyword>
<accession>A0A9Q0F039</accession>
<feature type="domain" description="WIYLD" evidence="1">
    <location>
        <begin position="8"/>
        <end position="68"/>
    </location>
</feature>
<proteinExistence type="predicted"/>